<keyword evidence="5" id="KW-1185">Reference proteome</keyword>
<evidence type="ECO:0000259" key="2">
    <source>
        <dbReference type="Pfam" id="PF07287"/>
    </source>
</evidence>
<evidence type="ECO:0000256" key="1">
    <source>
        <dbReference type="SAM" id="MobiDB-lite"/>
    </source>
</evidence>
<evidence type="ECO:0000313" key="4">
    <source>
        <dbReference type="EMBL" id="QSE92762.1"/>
    </source>
</evidence>
<name>A0A974W8Q9_9NOCA</name>
<feature type="domain" description="AtuA-like ferredoxin-fold" evidence="3">
    <location>
        <begin position="485"/>
        <end position="579"/>
    </location>
</feature>
<dbReference type="PANTHER" id="PTHR47585:SF1">
    <property type="entry name" value="DUF1446 DOMAIN-CONTAINING PROTEIN"/>
    <property type="match status" value="1"/>
</dbReference>
<protein>
    <submittedName>
        <fullName evidence="4">DUF1446 domain-containing protein</fullName>
    </submittedName>
</protein>
<proteinExistence type="predicted"/>
<dbReference type="Proteomes" id="UP000662986">
    <property type="component" value="Chromosome"/>
</dbReference>
<organism evidence="4 5">
    <name type="scientific">Rhodococcus pseudokoreensis</name>
    <dbReference type="NCBI Taxonomy" id="2811421"/>
    <lineage>
        <taxon>Bacteria</taxon>
        <taxon>Bacillati</taxon>
        <taxon>Actinomycetota</taxon>
        <taxon>Actinomycetes</taxon>
        <taxon>Mycobacteriales</taxon>
        <taxon>Nocardiaceae</taxon>
        <taxon>Rhodococcus</taxon>
    </lineage>
</organism>
<dbReference type="EMBL" id="CP070619">
    <property type="protein sequence ID" value="QSE92762.1"/>
    <property type="molecule type" value="Genomic_DNA"/>
</dbReference>
<evidence type="ECO:0000259" key="3">
    <source>
        <dbReference type="Pfam" id="PF23544"/>
    </source>
</evidence>
<accession>A0A974W8Q9</accession>
<dbReference type="InterPro" id="IPR010839">
    <property type="entry name" value="AtuA_N"/>
</dbReference>
<sequence length="596" mass="63731">MSDDASRPLRVGQFSAYYGDRASAIAELIASDCDILAGDYLAELTMLVLRKNQLRGGVGYAEGFLSQIGDNLGAIAARGIKVITNAGGLDPEACASALRDACASAGLDLTVAAVTGDNQLDRLEHLRDRGVPLEHLDTTETLDISTTQVLTANAYLGAWPIVEALTQGADIVVCPRVTDAALVIGPAAWHFGWKHDEWDKLAGALAAGHVIECGCQATGGNYSLFDRHPDLGLPGMPIAEIESDGSSVITKSAASGGVVDGGTVRAQLLYEVGSPLYHNPDVIADLSSCTVAEIAPNRVRVSDTRGLPPTDNLKLSLSYEGGYRNQVTIGLTGGRISEKEAWLRNQVIDAVGDETQFDSFRWTRIGPMSSDGGTYDESTALVVINARDRSREKVSRAKFSDRITQLGTSSIPGFYTFTPPARERLVGIQWPCLIPKSSVAVEVVIDGKRTPVPWPPAPSESSRRSKRESTVTAVNWSDEPTSTTRLDTLVGTRSGDKAGTANVGVWVDSDEAFDWLRAYLTIETFLKLVPEAAALRVVRHEFPNLNALNFLVHGWLEDGVASCTRIDAQAKGLGEYLGAQHAPIPDKLLANSTSSS</sequence>
<reference evidence="4 5" key="1">
    <citation type="journal article" date="2021" name="Microbiol. Resour. Announc.">
        <title>Complete Genome Sequences of Two Rhodococcus sp. Strains with Large and Linear Chromosomes, Isolated from Apple Rhizosphere.</title>
        <authorList>
            <person name="Benning S."/>
            <person name="Brugnone N."/>
            <person name="Siani R."/>
            <person name="Kublik S."/>
            <person name="Schloter M."/>
            <person name="Rad V."/>
        </authorList>
    </citation>
    <scope>NUCLEOTIDE SEQUENCE [LARGE SCALE GENOMIC DNA]</scope>
    <source>
        <strain evidence="4 5">R79</strain>
    </source>
</reference>
<feature type="region of interest" description="Disordered" evidence="1">
    <location>
        <begin position="450"/>
        <end position="473"/>
    </location>
</feature>
<reference evidence="4 5" key="2">
    <citation type="journal article" date="2022" name="Arch. Microbiol.">
        <title>Rhodococcus pseudokoreensis sp. nov. isolated from the rhizosphere of young M26 apple rootstocks.</title>
        <authorList>
            <person name="Kampfer P."/>
            <person name="Glaeser S.P."/>
            <person name="Blom J."/>
            <person name="Wolf J."/>
            <person name="Benning S."/>
            <person name="Schloter M."/>
            <person name="Neumann-Schaal M."/>
        </authorList>
    </citation>
    <scope>NUCLEOTIDE SEQUENCE [LARGE SCALE GENOMIC DNA]</scope>
    <source>
        <strain evidence="4 5">R79</strain>
    </source>
</reference>
<dbReference type="InterPro" id="IPR056362">
    <property type="entry name" value="AtuA-like_ferredoxin_dom"/>
</dbReference>
<dbReference type="RefSeq" id="WP_206009214.1">
    <property type="nucleotide sequence ID" value="NZ_CP070619.1"/>
</dbReference>
<dbReference type="PANTHER" id="PTHR47585">
    <property type="match status" value="1"/>
</dbReference>
<dbReference type="Pfam" id="PF23544">
    <property type="entry name" value="AtuA_ferredoxin"/>
    <property type="match status" value="1"/>
</dbReference>
<feature type="domain" description="Acyclic terpene utilisation N-terminal" evidence="2">
    <location>
        <begin position="9"/>
        <end position="444"/>
    </location>
</feature>
<evidence type="ECO:0000313" key="5">
    <source>
        <dbReference type="Proteomes" id="UP000662986"/>
    </source>
</evidence>
<gene>
    <name evidence="4" type="ORF">JWS13_31255</name>
</gene>
<dbReference type="Pfam" id="PF07287">
    <property type="entry name" value="AtuA"/>
    <property type="match status" value="1"/>
</dbReference>